<dbReference type="Pfam" id="PF00295">
    <property type="entry name" value="Glyco_hydro_28"/>
    <property type="match status" value="1"/>
</dbReference>
<comment type="caution">
    <text evidence="16">The sequence shown here is derived from an EMBL/GenBank/DDBJ whole genome shotgun (WGS) entry which is preliminary data.</text>
</comment>
<evidence type="ECO:0000256" key="11">
    <source>
        <dbReference type="ARBA" id="ARBA00023326"/>
    </source>
</evidence>
<evidence type="ECO:0000256" key="8">
    <source>
        <dbReference type="ARBA" id="ARBA00023277"/>
    </source>
</evidence>
<keyword evidence="5 12" id="KW-0378">Hydrolase</keyword>
<dbReference type="AlphaFoldDB" id="A0A8H4HDQ3"/>
<evidence type="ECO:0000256" key="7">
    <source>
        <dbReference type="ARBA" id="ARBA00023180"/>
    </source>
</evidence>
<keyword evidence="10" id="KW-0961">Cell wall biogenesis/degradation</keyword>
<keyword evidence="6" id="KW-1015">Disulfide bond</keyword>
<sequence>MRLHAFTLLTLLGLVPSFVAASLSGSVGPLTSASAKAAKKTCNVLDYGAKADKKTDLGPPLAAAFAACKSGGLVYIPAGNYAMSTWVKLANGKAWALQIDGVIYRTGTDGGNMIMIEHTSDFELYSSTSSGAMQGLGYEFHADNNWSGPRLLRLWDVSDFSVHDLILVDSPSFHFSIDTCSNGEVYNMAIRGGNHGGLDGLDVWSTNIWIHDVEVTNKDECVTVKSPAKNILVENIYCNLSGGCGMGSFGEDTDISDITYKNIYTWNSNQMMMIKGNGGSGTVSNVVLENFIGKQQALSFVIQTYRRADRGFKTAIGHGNAYSLDIDSYWSSMSAVSGDGVELSNITIKNWKGTEANGAQRGPIKIICPDKVPCYNILIEDFAMWTETGSKQWYSCQSAYGSGFCLKSGSHQTSYAVTTTTVSSAPSGYSAAKMPLDLSTDFGSTKSIPIPTIPTSFYPGATPYSALMSKQSTKAAKARAVDMSVETPAAASRSEQVVQGASQETGQPAPESAGPVPSGNPGPVPAGGNRPSRHRHGHHHFRSAA</sequence>
<comment type="similarity">
    <text evidence="2 12">Belongs to the glycosyl hydrolase 28 family.</text>
</comment>
<accession>A0A8H4HDQ3</accession>
<feature type="region of interest" description="Disordered" evidence="13">
    <location>
        <begin position="486"/>
        <end position="545"/>
    </location>
</feature>
<feature type="compositionally biased region" description="Polar residues" evidence="13">
    <location>
        <begin position="493"/>
        <end position="506"/>
    </location>
</feature>
<dbReference type="GO" id="GO:0000272">
    <property type="term" value="P:polysaccharide catabolic process"/>
    <property type="evidence" value="ECO:0007669"/>
    <property type="project" value="UniProtKB-KW"/>
</dbReference>
<reference evidence="16" key="1">
    <citation type="journal article" date="2020" name="bioRxiv">
        <title>Genomic and phenotypic heterogeneity of clinical isolates of the human pathogens Aspergillus fumigatus, Aspergillus lentulus and Aspergillus fumigatiaffinis.</title>
        <authorList>
            <person name="dos Santos R.A.C."/>
            <person name="Steenwyk J.L."/>
            <person name="Rivero-Menendez O."/>
            <person name="Mead M.E."/>
            <person name="Silva L.P."/>
            <person name="Bastos R.W."/>
            <person name="Alastruey-Izquierdo A."/>
            <person name="Goldman G.H."/>
            <person name="Rokas A."/>
        </authorList>
    </citation>
    <scope>NUCLEOTIDE SEQUENCE</scope>
    <source>
        <strain evidence="16">CNM-CM6805</strain>
    </source>
</reference>
<dbReference type="InterPro" id="IPR012334">
    <property type="entry name" value="Pectin_lyas_fold"/>
</dbReference>
<evidence type="ECO:0000256" key="5">
    <source>
        <dbReference type="ARBA" id="ARBA00022801"/>
    </source>
</evidence>
<evidence type="ECO:0000256" key="10">
    <source>
        <dbReference type="ARBA" id="ARBA00023316"/>
    </source>
</evidence>
<keyword evidence="9 12" id="KW-0326">Glycosidase</keyword>
<dbReference type="Gene3D" id="2.160.20.10">
    <property type="entry name" value="Single-stranded right-handed beta-helix, Pectin lyase-like"/>
    <property type="match status" value="1"/>
</dbReference>
<evidence type="ECO:0000256" key="14">
    <source>
        <dbReference type="SAM" id="SignalP"/>
    </source>
</evidence>
<dbReference type="GO" id="GO:0071555">
    <property type="term" value="P:cell wall organization"/>
    <property type="evidence" value="ECO:0007669"/>
    <property type="project" value="UniProtKB-KW"/>
</dbReference>
<dbReference type="InterPro" id="IPR011050">
    <property type="entry name" value="Pectin_lyase_fold/virulence"/>
</dbReference>
<evidence type="ECO:0000256" key="3">
    <source>
        <dbReference type="ARBA" id="ARBA00022525"/>
    </source>
</evidence>
<dbReference type="OrthoDB" id="2268901at2759"/>
<feature type="compositionally biased region" description="Basic residues" evidence="13">
    <location>
        <begin position="531"/>
        <end position="545"/>
    </location>
</feature>
<keyword evidence="11" id="KW-0624">Polysaccharide degradation</keyword>
<dbReference type="Pfam" id="PF12708">
    <property type="entry name" value="Pect-lyase_RHGA_epim"/>
    <property type="match status" value="1"/>
</dbReference>
<comment type="subcellular location">
    <subcellularLocation>
        <location evidence="1">Secreted</location>
    </subcellularLocation>
</comment>
<evidence type="ECO:0000256" key="2">
    <source>
        <dbReference type="ARBA" id="ARBA00008834"/>
    </source>
</evidence>
<evidence type="ECO:0000313" key="16">
    <source>
        <dbReference type="EMBL" id="KAF4241619.1"/>
    </source>
</evidence>
<protein>
    <recommendedName>
        <fullName evidence="15">Rhamnogalacturonase A/B/Epimerase-like pectate lyase domain-containing protein</fullName>
    </recommendedName>
</protein>
<feature type="domain" description="Rhamnogalacturonase A/B/Epimerase-like pectate lyase" evidence="15">
    <location>
        <begin position="42"/>
        <end position="90"/>
    </location>
</feature>
<dbReference type="GO" id="GO:0046576">
    <property type="term" value="F:rhamnogalacturonan alpha-L-rhamnopyranosyl-(1-&gt;4)-alpha-D-galactopyranosyluronide lyase activity"/>
    <property type="evidence" value="ECO:0007669"/>
    <property type="project" value="UniProtKB-ARBA"/>
</dbReference>
<evidence type="ECO:0000256" key="12">
    <source>
        <dbReference type="RuleBase" id="RU361169"/>
    </source>
</evidence>
<keyword evidence="8" id="KW-0119">Carbohydrate metabolism</keyword>
<reference evidence="16" key="2">
    <citation type="submission" date="2020-04" db="EMBL/GenBank/DDBJ databases">
        <authorList>
            <person name="Santos R.A.C."/>
            <person name="Steenwyk J.L."/>
            <person name="Rivero-Menendez O."/>
            <person name="Mead M.E."/>
            <person name="Silva L.P."/>
            <person name="Bastos R.W."/>
            <person name="Alastruey-Izquierdo A."/>
            <person name="Goldman G.H."/>
            <person name="Rokas A."/>
        </authorList>
    </citation>
    <scope>NUCLEOTIDE SEQUENCE</scope>
    <source>
        <strain evidence="16">CNM-CM6805</strain>
    </source>
</reference>
<dbReference type="InterPro" id="IPR024535">
    <property type="entry name" value="RHGA/B-epi-like_pectate_lyase"/>
</dbReference>
<keyword evidence="17" id="KW-1185">Reference proteome</keyword>
<feature type="chain" id="PRO_5044155263" description="Rhamnogalacturonase A/B/Epimerase-like pectate lyase domain-containing protein" evidence="14">
    <location>
        <begin position="22"/>
        <end position="545"/>
    </location>
</feature>
<evidence type="ECO:0000256" key="13">
    <source>
        <dbReference type="SAM" id="MobiDB-lite"/>
    </source>
</evidence>
<evidence type="ECO:0000256" key="4">
    <source>
        <dbReference type="ARBA" id="ARBA00022729"/>
    </source>
</evidence>
<organism evidence="16 17">
    <name type="scientific">Aspergillus fumigatiaffinis</name>
    <dbReference type="NCBI Taxonomy" id="340414"/>
    <lineage>
        <taxon>Eukaryota</taxon>
        <taxon>Fungi</taxon>
        <taxon>Dikarya</taxon>
        <taxon>Ascomycota</taxon>
        <taxon>Pezizomycotina</taxon>
        <taxon>Eurotiomycetes</taxon>
        <taxon>Eurotiomycetidae</taxon>
        <taxon>Eurotiales</taxon>
        <taxon>Aspergillaceae</taxon>
        <taxon>Aspergillus</taxon>
        <taxon>Aspergillus subgen. Fumigati</taxon>
    </lineage>
</organism>
<keyword evidence="3" id="KW-0964">Secreted</keyword>
<proteinExistence type="inferred from homology"/>
<dbReference type="PANTHER" id="PTHR31736:SF19">
    <property type="entry name" value="PECTIN LYASE SUPERFAMILY PROTEIN-RELATED"/>
    <property type="match status" value="1"/>
</dbReference>
<dbReference type="GO" id="GO:0005576">
    <property type="term" value="C:extracellular region"/>
    <property type="evidence" value="ECO:0007669"/>
    <property type="project" value="UniProtKB-SubCell"/>
</dbReference>
<evidence type="ECO:0000256" key="6">
    <source>
        <dbReference type="ARBA" id="ARBA00023157"/>
    </source>
</evidence>
<dbReference type="GO" id="GO:0004650">
    <property type="term" value="F:polygalacturonase activity"/>
    <property type="evidence" value="ECO:0007669"/>
    <property type="project" value="InterPro"/>
</dbReference>
<evidence type="ECO:0000259" key="15">
    <source>
        <dbReference type="Pfam" id="PF12708"/>
    </source>
</evidence>
<feature type="signal peptide" evidence="14">
    <location>
        <begin position="1"/>
        <end position="21"/>
    </location>
</feature>
<keyword evidence="7" id="KW-0325">Glycoprotein</keyword>
<name>A0A8H4HDQ3_9EURO</name>
<evidence type="ECO:0000313" key="17">
    <source>
        <dbReference type="Proteomes" id="UP000653565"/>
    </source>
</evidence>
<dbReference type="SUPFAM" id="SSF51126">
    <property type="entry name" value="Pectin lyase-like"/>
    <property type="match status" value="1"/>
</dbReference>
<dbReference type="EMBL" id="JAAAPX010000020">
    <property type="protein sequence ID" value="KAF4241619.1"/>
    <property type="molecule type" value="Genomic_DNA"/>
</dbReference>
<dbReference type="Proteomes" id="UP000653565">
    <property type="component" value="Unassembled WGS sequence"/>
</dbReference>
<dbReference type="PANTHER" id="PTHR31736">
    <property type="match status" value="1"/>
</dbReference>
<gene>
    <name evidence="16" type="ORF">CNMCM6805_003893</name>
</gene>
<evidence type="ECO:0000256" key="9">
    <source>
        <dbReference type="ARBA" id="ARBA00023295"/>
    </source>
</evidence>
<keyword evidence="4 14" id="KW-0732">Signal</keyword>
<evidence type="ECO:0000256" key="1">
    <source>
        <dbReference type="ARBA" id="ARBA00004613"/>
    </source>
</evidence>
<dbReference type="InterPro" id="IPR000743">
    <property type="entry name" value="Glyco_hydro_28"/>
</dbReference>